<dbReference type="SUPFAM" id="SSF52540">
    <property type="entry name" value="P-loop containing nucleoside triphosphate hydrolases"/>
    <property type="match status" value="1"/>
</dbReference>
<dbReference type="PROSITE" id="PS00211">
    <property type="entry name" value="ABC_TRANSPORTER_1"/>
    <property type="match status" value="1"/>
</dbReference>
<dbReference type="PROSITE" id="PS50893">
    <property type="entry name" value="ABC_TRANSPORTER_2"/>
    <property type="match status" value="1"/>
</dbReference>
<keyword evidence="2" id="KW-0813">Transport</keyword>
<dbReference type="Pfam" id="PF01061">
    <property type="entry name" value="ABC2_membrane"/>
    <property type="match status" value="1"/>
</dbReference>
<evidence type="ECO:0000313" key="8">
    <source>
        <dbReference type="EMBL" id="KAK7232140.1"/>
    </source>
</evidence>
<keyword evidence="4 6" id="KW-1133">Transmembrane helix</keyword>
<dbReference type="Gene3D" id="3.40.50.300">
    <property type="entry name" value="P-loop containing nucleotide triphosphate hydrolases"/>
    <property type="match status" value="1"/>
</dbReference>
<sequence>MYGSTAKHADDEAPGMEIRAVDLGFASTAASVSSSSSSSLPQRQWHLELHDVSFAADAGEVLFCVGAAGSWGRSLLELLADRKTSGRRYGRVLYDGADVAGKMRRAAALVSDDGSLESLSVLRTLEVVTYAARLSGAADPAGRAKAVLDKLRLGAVADTIVGNATIKSLSGGERKRLTIAVGLVAPRVRGLLLDEPTSGLDSATALEVMSHVRGAVAKGLGKTTVAYVQGASGALLARAADRLLVFVEGRLAFRGSAASAKTFFAAAPHGCAMAPGENVAELLVDVANRSRLGRDGAAHARAWEHRRPRERVPVDAFKAAAFSEYEADPPFALQFHASVARALVVFARSTSLWGAGLLKAGWIAMIYSATFKNQNMNSTGAANLESLFYFSLMFAILGNLDAISQFFETAALYRRERADGRSSPLVYFCASNAATVPWVMVLSLGFATTNFWSAGAGQAPGAGWVYLFYAALAVLVNVGGSAWSQLLCRNQIFNQTSM</sequence>
<feature type="transmembrane region" description="Helical" evidence="6">
    <location>
        <begin position="466"/>
        <end position="488"/>
    </location>
</feature>
<dbReference type="InterPro" id="IPR003439">
    <property type="entry name" value="ABC_transporter-like_ATP-bd"/>
</dbReference>
<keyword evidence="9" id="KW-1185">Reference proteome</keyword>
<evidence type="ECO:0000313" key="9">
    <source>
        <dbReference type="Proteomes" id="UP001363151"/>
    </source>
</evidence>
<dbReference type="InterPro" id="IPR027417">
    <property type="entry name" value="P-loop_NTPase"/>
</dbReference>
<comment type="subcellular location">
    <subcellularLocation>
        <location evidence="1">Membrane</location>
        <topology evidence="1">Multi-pass membrane protein</topology>
    </subcellularLocation>
</comment>
<protein>
    <submittedName>
        <fullName evidence="8">G family ABC transporter</fullName>
    </submittedName>
</protein>
<keyword evidence="5 6" id="KW-0472">Membrane</keyword>
<dbReference type="InterPro" id="IPR017871">
    <property type="entry name" value="ABC_transporter-like_CS"/>
</dbReference>
<dbReference type="Pfam" id="PF00005">
    <property type="entry name" value="ABC_tran"/>
    <property type="match status" value="1"/>
</dbReference>
<organism evidence="8 9">
    <name type="scientific">Aureococcus anophagefferens</name>
    <name type="common">Harmful bloom alga</name>
    <dbReference type="NCBI Taxonomy" id="44056"/>
    <lineage>
        <taxon>Eukaryota</taxon>
        <taxon>Sar</taxon>
        <taxon>Stramenopiles</taxon>
        <taxon>Ochrophyta</taxon>
        <taxon>Pelagophyceae</taxon>
        <taxon>Pelagomonadales</taxon>
        <taxon>Pelagomonadaceae</taxon>
        <taxon>Aureococcus</taxon>
    </lineage>
</organism>
<keyword evidence="3 6" id="KW-0812">Transmembrane</keyword>
<feature type="transmembrane region" description="Helical" evidence="6">
    <location>
        <begin position="387"/>
        <end position="413"/>
    </location>
</feature>
<feature type="transmembrane region" description="Helical" evidence="6">
    <location>
        <begin position="425"/>
        <end position="446"/>
    </location>
</feature>
<accession>A0ABR1FJT4</accession>
<dbReference type="PANTHER" id="PTHR48041">
    <property type="entry name" value="ABC TRANSPORTER G FAMILY MEMBER 28"/>
    <property type="match status" value="1"/>
</dbReference>
<name>A0ABR1FJT4_AURAN</name>
<dbReference type="Proteomes" id="UP001363151">
    <property type="component" value="Unassembled WGS sequence"/>
</dbReference>
<dbReference type="EMBL" id="JBBJCI010000371">
    <property type="protein sequence ID" value="KAK7232140.1"/>
    <property type="molecule type" value="Genomic_DNA"/>
</dbReference>
<comment type="caution">
    <text evidence="8">The sequence shown here is derived from an EMBL/GenBank/DDBJ whole genome shotgun (WGS) entry which is preliminary data.</text>
</comment>
<evidence type="ECO:0000256" key="6">
    <source>
        <dbReference type="SAM" id="Phobius"/>
    </source>
</evidence>
<evidence type="ECO:0000256" key="1">
    <source>
        <dbReference type="ARBA" id="ARBA00004141"/>
    </source>
</evidence>
<evidence type="ECO:0000256" key="2">
    <source>
        <dbReference type="ARBA" id="ARBA00022448"/>
    </source>
</evidence>
<proteinExistence type="predicted"/>
<evidence type="ECO:0000259" key="7">
    <source>
        <dbReference type="PROSITE" id="PS50893"/>
    </source>
</evidence>
<gene>
    <name evidence="8" type="ORF">SO694_00031375</name>
</gene>
<evidence type="ECO:0000256" key="3">
    <source>
        <dbReference type="ARBA" id="ARBA00022692"/>
    </source>
</evidence>
<dbReference type="InterPro" id="IPR050352">
    <property type="entry name" value="ABCG_transporters"/>
</dbReference>
<evidence type="ECO:0000256" key="5">
    <source>
        <dbReference type="ARBA" id="ARBA00023136"/>
    </source>
</evidence>
<evidence type="ECO:0000256" key="4">
    <source>
        <dbReference type="ARBA" id="ARBA00022989"/>
    </source>
</evidence>
<dbReference type="PANTHER" id="PTHR48041:SF139">
    <property type="entry name" value="PROTEIN SCARLET"/>
    <property type="match status" value="1"/>
</dbReference>
<dbReference type="InterPro" id="IPR013525">
    <property type="entry name" value="ABC2_TM"/>
</dbReference>
<feature type="domain" description="ABC transporter" evidence="7">
    <location>
        <begin position="18"/>
        <end position="273"/>
    </location>
</feature>
<reference evidence="8 9" key="1">
    <citation type="submission" date="2024-03" db="EMBL/GenBank/DDBJ databases">
        <title>Aureococcus anophagefferens CCMP1851 and Kratosvirus quantuckense: Draft genome of a second virus-susceptible host strain in the model system.</title>
        <authorList>
            <person name="Chase E."/>
            <person name="Truchon A.R."/>
            <person name="Schepens W."/>
            <person name="Wilhelm S.W."/>
        </authorList>
    </citation>
    <scope>NUCLEOTIDE SEQUENCE [LARGE SCALE GENOMIC DNA]</scope>
    <source>
        <strain evidence="8 9">CCMP1851</strain>
    </source>
</reference>